<gene>
    <name evidence="1" type="ORF">L2E82_18536</name>
</gene>
<accession>A0ACB9FA04</accession>
<evidence type="ECO:0000313" key="2">
    <source>
        <dbReference type="Proteomes" id="UP001055811"/>
    </source>
</evidence>
<dbReference type="EMBL" id="CM042011">
    <property type="protein sequence ID" value="KAI3768104.1"/>
    <property type="molecule type" value="Genomic_DNA"/>
</dbReference>
<protein>
    <submittedName>
        <fullName evidence="1">Uncharacterized protein</fullName>
    </submittedName>
</protein>
<evidence type="ECO:0000313" key="1">
    <source>
        <dbReference type="EMBL" id="KAI3768104.1"/>
    </source>
</evidence>
<sequence length="102" mass="11152">MRSRSIRASSMTNWMTVVVVGLGLLERTTAEESRTFYSGEVEVEERSRVQKRGASIAPSWRSGHNGSGRKGSNLKVPSSDKVMGYGEFGEELRRKIGADTGG</sequence>
<dbReference type="Proteomes" id="UP001055811">
    <property type="component" value="Linkage Group LG03"/>
</dbReference>
<reference evidence="2" key="1">
    <citation type="journal article" date="2022" name="Mol. Ecol. Resour.">
        <title>The genomes of chicory, endive, great burdock and yacon provide insights into Asteraceae palaeo-polyploidization history and plant inulin production.</title>
        <authorList>
            <person name="Fan W."/>
            <person name="Wang S."/>
            <person name="Wang H."/>
            <person name="Wang A."/>
            <person name="Jiang F."/>
            <person name="Liu H."/>
            <person name="Zhao H."/>
            <person name="Xu D."/>
            <person name="Zhang Y."/>
        </authorList>
    </citation>
    <scope>NUCLEOTIDE SEQUENCE [LARGE SCALE GENOMIC DNA]</scope>
    <source>
        <strain evidence="2">cv. Punajuju</strain>
    </source>
</reference>
<comment type="caution">
    <text evidence="1">The sequence shown here is derived from an EMBL/GenBank/DDBJ whole genome shotgun (WGS) entry which is preliminary data.</text>
</comment>
<organism evidence="1 2">
    <name type="scientific">Cichorium intybus</name>
    <name type="common">Chicory</name>
    <dbReference type="NCBI Taxonomy" id="13427"/>
    <lineage>
        <taxon>Eukaryota</taxon>
        <taxon>Viridiplantae</taxon>
        <taxon>Streptophyta</taxon>
        <taxon>Embryophyta</taxon>
        <taxon>Tracheophyta</taxon>
        <taxon>Spermatophyta</taxon>
        <taxon>Magnoliopsida</taxon>
        <taxon>eudicotyledons</taxon>
        <taxon>Gunneridae</taxon>
        <taxon>Pentapetalae</taxon>
        <taxon>asterids</taxon>
        <taxon>campanulids</taxon>
        <taxon>Asterales</taxon>
        <taxon>Asteraceae</taxon>
        <taxon>Cichorioideae</taxon>
        <taxon>Cichorieae</taxon>
        <taxon>Cichoriinae</taxon>
        <taxon>Cichorium</taxon>
    </lineage>
</organism>
<keyword evidence="2" id="KW-1185">Reference proteome</keyword>
<proteinExistence type="predicted"/>
<reference evidence="1 2" key="2">
    <citation type="journal article" date="2022" name="Mol. Ecol. Resour.">
        <title>The genomes of chicory, endive, great burdock and yacon provide insights into Asteraceae paleo-polyploidization history and plant inulin production.</title>
        <authorList>
            <person name="Fan W."/>
            <person name="Wang S."/>
            <person name="Wang H."/>
            <person name="Wang A."/>
            <person name="Jiang F."/>
            <person name="Liu H."/>
            <person name="Zhao H."/>
            <person name="Xu D."/>
            <person name="Zhang Y."/>
        </authorList>
    </citation>
    <scope>NUCLEOTIDE SEQUENCE [LARGE SCALE GENOMIC DNA]</scope>
    <source>
        <strain evidence="2">cv. Punajuju</strain>
        <tissue evidence="1">Leaves</tissue>
    </source>
</reference>
<name>A0ACB9FA04_CICIN</name>